<dbReference type="InterPro" id="IPR025753">
    <property type="entry name" value="AAA_N_dom"/>
</dbReference>
<name>A0AAF0X1J8_DAUCS</name>
<dbReference type="PANTHER" id="PTHR23070">
    <property type="entry name" value="BCS1 AAA-TYPE ATPASE"/>
    <property type="match status" value="1"/>
</dbReference>
<dbReference type="Pfam" id="PF25568">
    <property type="entry name" value="AAA_lid_At3g28540"/>
    <property type="match status" value="1"/>
</dbReference>
<organism evidence="7 8">
    <name type="scientific">Daucus carota subsp. sativus</name>
    <name type="common">Carrot</name>
    <dbReference type="NCBI Taxonomy" id="79200"/>
    <lineage>
        <taxon>Eukaryota</taxon>
        <taxon>Viridiplantae</taxon>
        <taxon>Streptophyta</taxon>
        <taxon>Embryophyta</taxon>
        <taxon>Tracheophyta</taxon>
        <taxon>Spermatophyta</taxon>
        <taxon>Magnoliopsida</taxon>
        <taxon>eudicotyledons</taxon>
        <taxon>Gunneridae</taxon>
        <taxon>Pentapetalae</taxon>
        <taxon>asterids</taxon>
        <taxon>campanulids</taxon>
        <taxon>Apiales</taxon>
        <taxon>Apiaceae</taxon>
        <taxon>Apioideae</taxon>
        <taxon>Scandiceae</taxon>
        <taxon>Daucinae</taxon>
        <taxon>Daucus</taxon>
        <taxon>Daucus sect. Daucus</taxon>
    </lineage>
</organism>
<gene>
    <name evidence="7" type="ORF">DCAR_0417897</name>
</gene>
<evidence type="ECO:0000256" key="5">
    <source>
        <dbReference type="ARBA" id="ARBA00049360"/>
    </source>
</evidence>
<dbReference type="Proteomes" id="UP000077755">
    <property type="component" value="Chromosome 4"/>
</dbReference>
<dbReference type="Gene3D" id="3.40.50.300">
    <property type="entry name" value="P-loop containing nucleotide triphosphate hydrolases"/>
    <property type="match status" value="1"/>
</dbReference>
<feature type="domain" description="AAA+ ATPase" evidence="6">
    <location>
        <begin position="238"/>
        <end position="390"/>
    </location>
</feature>
<keyword evidence="4" id="KW-0460">Magnesium</keyword>
<dbReference type="GO" id="GO:0016887">
    <property type="term" value="F:ATP hydrolysis activity"/>
    <property type="evidence" value="ECO:0007669"/>
    <property type="project" value="InterPro"/>
</dbReference>
<dbReference type="AlphaFoldDB" id="A0AAF0X1J8"/>
<evidence type="ECO:0000256" key="4">
    <source>
        <dbReference type="ARBA" id="ARBA00022842"/>
    </source>
</evidence>
<reference evidence="7" key="1">
    <citation type="journal article" date="2016" name="Nat. Genet.">
        <title>A high-quality carrot genome assembly provides new insights into carotenoid accumulation and asterid genome evolution.</title>
        <authorList>
            <person name="Iorizzo M."/>
            <person name="Ellison S."/>
            <person name="Senalik D."/>
            <person name="Zeng P."/>
            <person name="Satapoomin P."/>
            <person name="Huang J."/>
            <person name="Bowman M."/>
            <person name="Iovene M."/>
            <person name="Sanseverino W."/>
            <person name="Cavagnaro P."/>
            <person name="Yildiz M."/>
            <person name="Macko-Podgorni A."/>
            <person name="Moranska E."/>
            <person name="Grzebelus E."/>
            <person name="Grzebelus D."/>
            <person name="Ashrafi H."/>
            <person name="Zheng Z."/>
            <person name="Cheng S."/>
            <person name="Spooner D."/>
            <person name="Van Deynze A."/>
            <person name="Simon P."/>
        </authorList>
    </citation>
    <scope>NUCLEOTIDE SEQUENCE</scope>
    <source>
        <tissue evidence="7">Leaf</tissue>
    </source>
</reference>
<dbReference type="InterPro" id="IPR050747">
    <property type="entry name" value="Mitochondrial_chaperone_BCS1"/>
</dbReference>
<evidence type="ECO:0000256" key="1">
    <source>
        <dbReference type="ARBA" id="ARBA00001946"/>
    </source>
</evidence>
<dbReference type="InterPro" id="IPR003959">
    <property type="entry name" value="ATPase_AAA_core"/>
</dbReference>
<dbReference type="EMBL" id="CP093346">
    <property type="protein sequence ID" value="WOG98553.1"/>
    <property type="molecule type" value="Genomic_DNA"/>
</dbReference>
<dbReference type="InterPro" id="IPR027417">
    <property type="entry name" value="P-loop_NTPase"/>
</dbReference>
<dbReference type="GO" id="GO:0006950">
    <property type="term" value="P:response to stress"/>
    <property type="evidence" value="ECO:0007669"/>
    <property type="project" value="UniProtKB-ARBA"/>
</dbReference>
<keyword evidence="3" id="KW-0378">Hydrolase</keyword>
<dbReference type="InterPro" id="IPR003593">
    <property type="entry name" value="AAA+_ATPase"/>
</dbReference>
<accession>A0AAF0X1J8</accession>
<reference evidence="7" key="2">
    <citation type="submission" date="2022-03" db="EMBL/GenBank/DDBJ databases">
        <title>Draft title - Genomic analysis of global carrot germplasm unveils the trajectory of domestication and the origin of high carotenoid orange carrot.</title>
        <authorList>
            <person name="Iorizzo M."/>
            <person name="Ellison S."/>
            <person name="Senalik D."/>
            <person name="Macko-Podgorni A."/>
            <person name="Grzebelus D."/>
            <person name="Bostan H."/>
            <person name="Rolling W."/>
            <person name="Curaba J."/>
            <person name="Simon P."/>
        </authorList>
    </citation>
    <scope>NUCLEOTIDE SEQUENCE</scope>
    <source>
        <tissue evidence="7">Leaf</tissue>
    </source>
</reference>
<dbReference type="InterPro" id="IPR058017">
    <property type="entry name" value="At3g28540-like_C"/>
</dbReference>
<comment type="similarity">
    <text evidence="2">Belongs to the AAA ATPase family. BCS1 subfamily.</text>
</comment>
<dbReference type="SMART" id="SM00382">
    <property type="entry name" value="AAA"/>
    <property type="match status" value="1"/>
</dbReference>
<dbReference type="Pfam" id="PF00004">
    <property type="entry name" value="AAA"/>
    <property type="match status" value="1"/>
</dbReference>
<dbReference type="CDD" id="cd19510">
    <property type="entry name" value="RecA-like_BCS1"/>
    <property type="match status" value="1"/>
</dbReference>
<dbReference type="Gene3D" id="6.10.280.40">
    <property type="match status" value="1"/>
</dbReference>
<dbReference type="GO" id="GO:0005524">
    <property type="term" value="F:ATP binding"/>
    <property type="evidence" value="ECO:0007669"/>
    <property type="project" value="InterPro"/>
</dbReference>
<evidence type="ECO:0000256" key="3">
    <source>
        <dbReference type="ARBA" id="ARBA00022801"/>
    </source>
</evidence>
<comment type="cofactor">
    <cofactor evidence="1">
        <name>Mg(2+)</name>
        <dbReference type="ChEBI" id="CHEBI:18420"/>
    </cofactor>
</comment>
<keyword evidence="8" id="KW-1185">Reference proteome</keyword>
<protein>
    <recommendedName>
        <fullName evidence="6">AAA+ ATPase domain-containing protein</fullName>
    </recommendedName>
</protein>
<evidence type="ECO:0000259" key="6">
    <source>
        <dbReference type="SMART" id="SM00382"/>
    </source>
</evidence>
<comment type="catalytic activity">
    <reaction evidence="5">
        <text>ATP + H2O = ADP + phosphate + H(+)</text>
        <dbReference type="Rhea" id="RHEA:13065"/>
        <dbReference type="ChEBI" id="CHEBI:15377"/>
        <dbReference type="ChEBI" id="CHEBI:15378"/>
        <dbReference type="ChEBI" id="CHEBI:30616"/>
        <dbReference type="ChEBI" id="CHEBI:43474"/>
        <dbReference type="ChEBI" id="CHEBI:456216"/>
    </reaction>
</comment>
<sequence length="482" mass="54854">MSTEMWTSFGSLLASLMFILAMINQHFSGNLLGYFLQRLIHKFLSYLNPYIEITFHEYSRDSFDRSSAYVSIERYLAVKSSATATRLKANSVRDSERLVLSMDDYEEIVDEYQGIKVWWTSGMTADKGRSISFYPRENEKRHFVLSFRKKHREVIVESYLKHVMDEGKAIAVRNRTRKLFTNNKEEGYAGSVWTHVAFVHPATFETLALEPGLKEEIVNDLLTFSQAKDFYGNVGRAWKRGYLLHGPPGTGKSTMVAAMANLLEYDVYDLELTSVENNTELRKLLINTTGKSIIVIEDIDCSLDLTGQRNEEKKEAESSNARDRFKKAEGKDKKTSKVTLSGLLNFIDGLWSACGSERIFVFTTNYIEKLDPALIRTGRMDKHILMSYCSFEVFKVLANKYLNIRFHELFVRIQELLGEVAVTPAQVVEYLIPKSPEDDGERCLYGLVCALENAKVALREHLAAQEAPQEHGGGLNFCLGPV</sequence>
<evidence type="ECO:0000313" key="7">
    <source>
        <dbReference type="EMBL" id="WOG98553.1"/>
    </source>
</evidence>
<dbReference type="KEGG" id="dcr:108218165"/>
<dbReference type="SUPFAM" id="SSF52540">
    <property type="entry name" value="P-loop containing nucleoside triphosphate hydrolases"/>
    <property type="match status" value="1"/>
</dbReference>
<proteinExistence type="inferred from homology"/>
<evidence type="ECO:0000313" key="8">
    <source>
        <dbReference type="Proteomes" id="UP000077755"/>
    </source>
</evidence>
<dbReference type="Pfam" id="PF14363">
    <property type="entry name" value="AAA_assoc"/>
    <property type="match status" value="1"/>
</dbReference>
<evidence type="ECO:0000256" key="2">
    <source>
        <dbReference type="ARBA" id="ARBA00007448"/>
    </source>
</evidence>